<dbReference type="GO" id="GO:0008831">
    <property type="term" value="F:dTDP-4-dehydrorhamnose reductase activity"/>
    <property type="evidence" value="ECO:0007669"/>
    <property type="project" value="UniProtKB-EC"/>
</dbReference>
<dbReference type="OrthoDB" id="9803892at2"/>
<evidence type="ECO:0000259" key="7">
    <source>
        <dbReference type="Pfam" id="PF04321"/>
    </source>
</evidence>
<dbReference type="UniPathway" id="UPA00124"/>
<evidence type="ECO:0000256" key="3">
    <source>
        <dbReference type="ARBA" id="ARBA00012929"/>
    </source>
</evidence>
<dbReference type="CDD" id="cd05254">
    <property type="entry name" value="dTDP_HR_like_SDR_e"/>
    <property type="match status" value="1"/>
</dbReference>
<keyword evidence="6 8" id="KW-0560">Oxidoreductase</keyword>
<dbReference type="InterPro" id="IPR036291">
    <property type="entry name" value="NAD(P)-bd_dom_sf"/>
</dbReference>
<evidence type="ECO:0000256" key="6">
    <source>
        <dbReference type="RuleBase" id="RU364082"/>
    </source>
</evidence>
<evidence type="ECO:0000313" key="9">
    <source>
        <dbReference type="Proteomes" id="UP000438476"/>
    </source>
</evidence>
<dbReference type="PANTHER" id="PTHR10491">
    <property type="entry name" value="DTDP-4-DEHYDRORHAMNOSE REDUCTASE"/>
    <property type="match status" value="1"/>
</dbReference>
<dbReference type="GO" id="GO:0005829">
    <property type="term" value="C:cytosol"/>
    <property type="evidence" value="ECO:0007669"/>
    <property type="project" value="TreeGrafter"/>
</dbReference>
<dbReference type="EMBL" id="WTYT01000001">
    <property type="protein sequence ID" value="MXO64151.1"/>
    <property type="molecule type" value="Genomic_DNA"/>
</dbReference>
<sequence length="310" mass="33412">MKALILGAQGQLGQALLSEAPEDAICTGVTRPQLDVTDHEAVDRLVEDSQPDFIFNAAAYTAVDRAETDEDKARAVNALAVGNLSAAARRHGALLVHTSTDFVFDGLSGVPYARTALPNPVNAYGRSKYAGERLAGEGALIVRTAWLYSPGSDNFVATMLRLMREKPQLNVVWDQYGTPTLVSGLAAALWQLACANIRGIHHYTDAGVASWFDFAIAIQEEALACGLLDQAVPVRPVSHADFNLAAPRPRFTVLDKSETYDALGYAAPHWRSNLRMLLQEKAFIERLHAISAGISAATHGEFGGGAWRQS</sequence>
<evidence type="ECO:0000256" key="5">
    <source>
        <dbReference type="ARBA" id="ARBA00048200"/>
    </source>
</evidence>
<proteinExistence type="inferred from homology"/>
<dbReference type="Pfam" id="PF04321">
    <property type="entry name" value="RmlD_sub_bind"/>
    <property type="match status" value="1"/>
</dbReference>
<keyword evidence="6" id="KW-0521">NADP</keyword>
<dbReference type="Gene3D" id="3.40.50.720">
    <property type="entry name" value="NAD(P)-binding Rossmann-like Domain"/>
    <property type="match status" value="1"/>
</dbReference>
<evidence type="ECO:0000313" key="8">
    <source>
        <dbReference type="EMBL" id="MXO64151.1"/>
    </source>
</evidence>
<comment type="cofactor">
    <cofactor evidence="6">
        <name>Mg(2+)</name>
        <dbReference type="ChEBI" id="CHEBI:18420"/>
    </cofactor>
    <text evidence="6">Binds 1 Mg(2+) ion per monomer.</text>
</comment>
<comment type="pathway">
    <text evidence="1 6">Carbohydrate biosynthesis; dTDP-L-rhamnose biosynthesis.</text>
</comment>
<dbReference type="Gene3D" id="3.90.25.10">
    <property type="entry name" value="UDP-galactose 4-epimerase, domain 1"/>
    <property type="match status" value="1"/>
</dbReference>
<dbReference type="NCBIfam" id="TIGR01214">
    <property type="entry name" value="rmlD"/>
    <property type="match status" value="1"/>
</dbReference>
<dbReference type="RefSeq" id="WP_160734615.1">
    <property type="nucleotide sequence ID" value="NZ_WTYT01000001.1"/>
</dbReference>
<dbReference type="PANTHER" id="PTHR10491:SF4">
    <property type="entry name" value="METHIONINE ADENOSYLTRANSFERASE 2 SUBUNIT BETA"/>
    <property type="match status" value="1"/>
</dbReference>
<dbReference type="InterPro" id="IPR005913">
    <property type="entry name" value="dTDP_dehydrorham_reduct"/>
</dbReference>
<comment type="function">
    <text evidence="6">Catalyzes the reduction of dTDP-6-deoxy-L-lyxo-4-hexulose to yield dTDP-L-rhamnose.</text>
</comment>
<evidence type="ECO:0000256" key="2">
    <source>
        <dbReference type="ARBA" id="ARBA00010944"/>
    </source>
</evidence>
<name>A0A6I4T1Q4_9SPHN</name>
<comment type="similarity">
    <text evidence="2 6">Belongs to the dTDP-4-dehydrorhamnose reductase family.</text>
</comment>
<dbReference type="InterPro" id="IPR029903">
    <property type="entry name" value="RmlD-like-bd"/>
</dbReference>
<dbReference type="EC" id="1.1.1.133" evidence="3 6"/>
<dbReference type="GO" id="GO:0019305">
    <property type="term" value="P:dTDP-rhamnose biosynthetic process"/>
    <property type="evidence" value="ECO:0007669"/>
    <property type="project" value="UniProtKB-UniPathway"/>
</dbReference>
<accession>A0A6I4T1Q4</accession>
<feature type="domain" description="RmlD-like substrate binding" evidence="7">
    <location>
        <begin position="1"/>
        <end position="280"/>
    </location>
</feature>
<dbReference type="AlphaFoldDB" id="A0A6I4T1Q4"/>
<evidence type="ECO:0000256" key="1">
    <source>
        <dbReference type="ARBA" id="ARBA00004781"/>
    </source>
</evidence>
<comment type="caution">
    <text evidence="8">The sequence shown here is derived from an EMBL/GenBank/DDBJ whole genome shotgun (WGS) entry which is preliminary data.</text>
</comment>
<protein>
    <recommendedName>
        <fullName evidence="4 6">dTDP-4-dehydrorhamnose reductase</fullName>
        <ecNumber evidence="3 6">1.1.1.133</ecNumber>
    </recommendedName>
</protein>
<dbReference type="SUPFAM" id="SSF51735">
    <property type="entry name" value="NAD(P)-binding Rossmann-fold domains"/>
    <property type="match status" value="1"/>
</dbReference>
<gene>
    <name evidence="8" type="primary">rfbD</name>
    <name evidence="8" type="ORF">GRI91_00050</name>
</gene>
<evidence type="ECO:0000256" key="4">
    <source>
        <dbReference type="ARBA" id="ARBA00017099"/>
    </source>
</evidence>
<organism evidence="8 9">
    <name type="scientific">Altericroceibacterium endophyticum</name>
    <dbReference type="NCBI Taxonomy" id="1808508"/>
    <lineage>
        <taxon>Bacteria</taxon>
        <taxon>Pseudomonadati</taxon>
        <taxon>Pseudomonadota</taxon>
        <taxon>Alphaproteobacteria</taxon>
        <taxon>Sphingomonadales</taxon>
        <taxon>Erythrobacteraceae</taxon>
        <taxon>Altericroceibacterium</taxon>
    </lineage>
</organism>
<comment type="catalytic activity">
    <reaction evidence="5 6">
        <text>dTDP-beta-L-rhamnose + NADP(+) = dTDP-4-dehydro-beta-L-rhamnose + NADPH + H(+)</text>
        <dbReference type="Rhea" id="RHEA:21796"/>
        <dbReference type="ChEBI" id="CHEBI:15378"/>
        <dbReference type="ChEBI" id="CHEBI:57510"/>
        <dbReference type="ChEBI" id="CHEBI:57783"/>
        <dbReference type="ChEBI" id="CHEBI:58349"/>
        <dbReference type="ChEBI" id="CHEBI:62830"/>
        <dbReference type="EC" id="1.1.1.133"/>
    </reaction>
</comment>
<dbReference type="Proteomes" id="UP000438476">
    <property type="component" value="Unassembled WGS sequence"/>
</dbReference>
<keyword evidence="9" id="KW-1185">Reference proteome</keyword>
<reference evidence="8 9" key="1">
    <citation type="submission" date="2019-12" db="EMBL/GenBank/DDBJ databases">
        <title>Genomic-based taxomic classification of the family Erythrobacteraceae.</title>
        <authorList>
            <person name="Xu L."/>
        </authorList>
    </citation>
    <scope>NUCLEOTIDE SEQUENCE [LARGE SCALE GENOMIC DNA]</scope>
    <source>
        <strain evidence="8 9">LMG 29518</strain>
    </source>
</reference>